<feature type="compositionally biased region" description="Basic residues" evidence="1">
    <location>
        <begin position="20"/>
        <end position="29"/>
    </location>
</feature>
<feature type="region of interest" description="Disordered" evidence="1">
    <location>
        <begin position="1"/>
        <end position="29"/>
    </location>
</feature>
<evidence type="ECO:0000313" key="3">
    <source>
        <dbReference type="Proteomes" id="UP000231279"/>
    </source>
</evidence>
<accession>A0A2G9G5U7</accession>
<gene>
    <name evidence="2" type="ORF">CDL12_26818</name>
</gene>
<feature type="compositionally biased region" description="Polar residues" evidence="1">
    <location>
        <begin position="1"/>
        <end position="19"/>
    </location>
</feature>
<proteinExistence type="predicted"/>
<name>A0A2G9G5U7_9LAMI</name>
<evidence type="ECO:0000313" key="2">
    <source>
        <dbReference type="EMBL" id="PIN00677.1"/>
    </source>
</evidence>
<evidence type="ECO:0000256" key="1">
    <source>
        <dbReference type="SAM" id="MobiDB-lite"/>
    </source>
</evidence>
<dbReference type="EMBL" id="NKXS01006811">
    <property type="protein sequence ID" value="PIN00677.1"/>
    <property type="molecule type" value="Genomic_DNA"/>
</dbReference>
<reference evidence="3" key="1">
    <citation type="journal article" date="2018" name="Gigascience">
        <title>Genome assembly of the Pink Ipe (Handroanthus impetiginosus, Bignoniaceae), a highly valued, ecologically keystone Neotropical timber forest tree.</title>
        <authorList>
            <person name="Silva-Junior O.B."/>
            <person name="Grattapaglia D."/>
            <person name="Novaes E."/>
            <person name="Collevatti R.G."/>
        </authorList>
    </citation>
    <scope>NUCLEOTIDE SEQUENCE [LARGE SCALE GENOMIC DNA]</scope>
    <source>
        <strain evidence="3">cv. UFG-1</strain>
    </source>
</reference>
<sequence length="86" mass="10167">MYYSSPSATPINTPSYLQRHTTKTQNRVHRKKTYHIHIQGIYIYSRSNSAKPRWIPTTERAAVIMGHNLVRTTQLLFQRKRNLFPP</sequence>
<comment type="caution">
    <text evidence="2">The sequence shown here is derived from an EMBL/GenBank/DDBJ whole genome shotgun (WGS) entry which is preliminary data.</text>
</comment>
<protein>
    <submittedName>
        <fullName evidence="2">Uncharacterized protein</fullName>
    </submittedName>
</protein>
<dbReference type="AlphaFoldDB" id="A0A2G9G5U7"/>
<organism evidence="2 3">
    <name type="scientific">Handroanthus impetiginosus</name>
    <dbReference type="NCBI Taxonomy" id="429701"/>
    <lineage>
        <taxon>Eukaryota</taxon>
        <taxon>Viridiplantae</taxon>
        <taxon>Streptophyta</taxon>
        <taxon>Embryophyta</taxon>
        <taxon>Tracheophyta</taxon>
        <taxon>Spermatophyta</taxon>
        <taxon>Magnoliopsida</taxon>
        <taxon>eudicotyledons</taxon>
        <taxon>Gunneridae</taxon>
        <taxon>Pentapetalae</taxon>
        <taxon>asterids</taxon>
        <taxon>lamiids</taxon>
        <taxon>Lamiales</taxon>
        <taxon>Bignoniaceae</taxon>
        <taxon>Crescentiina</taxon>
        <taxon>Tabebuia alliance</taxon>
        <taxon>Handroanthus</taxon>
    </lineage>
</organism>
<keyword evidence="3" id="KW-1185">Reference proteome</keyword>
<dbReference type="Proteomes" id="UP000231279">
    <property type="component" value="Unassembled WGS sequence"/>
</dbReference>